<evidence type="ECO:0000256" key="2">
    <source>
        <dbReference type="ARBA" id="ARBA00023125"/>
    </source>
</evidence>
<keyword evidence="2" id="KW-0238">DNA-binding</keyword>
<evidence type="ECO:0000256" key="1">
    <source>
        <dbReference type="ARBA" id="ARBA00023015"/>
    </source>
</evidence>
<accession>A0ABZ0XU40</accession>
<dbReference type="InterPro" id="IPR016032">
    <property type="entry name" value="Sig_transdc_resp-reg_C-effctor"/>
</dbReference>
<proteinExistence type="predicted"/>
<dbReference type="SUPFAM" id="SSF46894">
    <property type="entry name" value="C-terminal effector domain of the bipartite response regulators"/>
    <property type="match status" value="1"/>
</dbReference>
<gene>
    <name evidence="5" type="ORF">SR858_19575</name>
</gene>
<sequence length="301" mass="32890">MIILSEREQEYLLHAVEAALPVDDARQFFLWTQGPLQALLPHQVLVALHFDGQDRLLHMECQHSTVLDAGLRHRLAGDEGLAVRLARHCRQHGYRSLLLDAADGADGADAAHAAYGSPVADAPRAAQGAHVLPGDDAGDGASPQSVAPFRFELRALGFTNLALQATSRLPGGSSVFVLLGLPQRPHARHAYFLALLLPHLHLMVQHLAQWRAACAITSVTVLTRPVSAREVEILHWVREGKTNDEIGQILGISGLTVKNHLQRLYRLLGVSNRTHAIARGAALRLFEQPPPHWSRQLAFAA</sequence>
<dbReference type="Proteomes" id="UP001326110">
    <property type="component" value="Chromosome"/>
</dbReference>
<dbReference type="CDD" id="cd06170">
    <property type="entry name" value="LuxR_C_like"/>
    <property type="match status" value="1"/>
</dbReference>
<dbReference type="Pfam" id="PF00196">
    <property type="entry name" value="GerE"/>
    <property type="match status" value="1"/>
</dbReference>
<organism evidence="5 6">
    <name type="scientific">Duganella zoogloeoides</name>
    <dbReference type="NCBI Taxonomy" id="75659"/>
    <lineage>
        <taxon>Bacteria</taxon>
        <taxon>Pseudomonadati</taxon>
        <taxon>Pseudomonadota</taxon>
        <taxon>Betaproteobacteria</taxon>
        <taxon>Burkholderiales</taxon>
        <taxon>Oxalobacteraceae</taxon>
        <taxon>Telluria group</taxon>
        <taxon>Duganella</taxon>
    </lineage>
</organism>
<keyword evidence="6" id="KW-1185">Reference proteome</keyword>
<dbReference type="InterPro" id="IPR036388">
    <property type="entry name" value="WH-like_DNA-bd_sf"/>
</dbReference>
<evidence type="ECO:0000259" key="4">
    <source>
        <dbReference type="PROSITE" id="PS50043"/>
    </source>
</evidence>
<dbReference type="PRINTS" id="PR00038">
    <property type="entry name" value="HTHLUXR"/>
</dbReference>
<evidence type="ECO:0000313" key="5">
    <source>
        <dbReference type="EMBL" id="WQH03235.1"/>
    </source>
</evidence>
<keyword evidence="1" id="KW-0805">Transcription regulation</keyword>
<dbReference type="Gene3D" id="1.10.10.10">
    <property type="entry name" value="Winged helix-like DNA-binding domain superfamily/Winged helix DNA-binding domain"/>
    <property type="match status" value="1"/>
</dbReference>
<reference evidence="5 6" key="1">
    <citation type="submission" date="2023-11" db="EMBL/GenBank/DDBJ databases">
        <title>MicrobeMod: A computational toolkit for identifying prokaryotic methylation and restriction-modification with nanopore sequencing.</title>
        <authorList>
            <person name="Crits-Christoph A."/>
            <person name="Kang S.C."/>
            <person name="Lee H."/>
            <person name="Ostrov N."/>
        </authorList>
    </citation>
    <scope>NUCLEOTIDE SEQUENCE [LARGE SCALE GENOMIC DNA]</scope>
    <source>
        <strain evidence="5 6">ATCC 25935</strain>
    </source>
</reference>
<dbReference type="PANTHER" id="PTHR44688">
    <property type="entry name" value="DNA-BINDING TRANSCRIPTIONAL ACTIVATOR DEVR_DOSR"/>
    <property type="match status" value="1"/>
</dbReference>
<dbReference type="PROSITE" id="PS50043">
    <property type="entry name" value="HTH_LUXR_2"/>
    <property type="match status" value="1"/>
</dbReference>
<dbReference type="InterPro" id="IPR000792">
    <property type="entry name" value="Tscrpt_reg_LuxR_C"/>
</dbReference>
<protein>
    <submittedName>
        <fullName evidence="5">Helix-turn-helix transcriptional regulator</fullName>
    </submittedName>
</protein>
<dbReference type="RefSeq" id="WP_019921865.1">
    <property type="nucleotide sequence ID" value="NZ_CP140152.1"/>
</dbReference>
<keyword evidence="3" id="KW-0804">Transcription</keyword>
<dbReference type="EMBL" id="CP140152">
    <property type="protein sequence ID" value="WQH03235.1"/>
    <property type="molecule type" value="Genomic_DNA"/>
</dbReference>
<feature type="domain" description="HTH luxR-type" evidence="4">
    <location>
        <begin position="219"/>
        <end position="284"/>
    </location>
</feature>
<name>A0ABZ0XU40_9BURK</name>
<evidence type="ECO:0000313" key="6">
    <source>
        <dbReference type="Proteomes" id="UP001326110"/>
    </source>
</evidence>
<dbReference type="SMART" id="SM00421">
    <property type="entry name" value="HTH_LUXR"/>
    <property type="match status" value="1"/>
</dbReference>
<evidence type="ECO:0000256" key="3">
    <source>
        <dbReference type="ARBA" id="ARBA00023163"/>
    </source>
</evidence>
<dbReference type="PANTHER" id="PTHR44688:SF16">
    <property type="entry name" value="DNA-BINDING TRANSCRIPTIONAL ACTIVATOR DEVR_DOSR"/>
    <property type="match status" value="1"/>
</dbReference>